<feature type="region of interest" description="Disordered" evidence="1">
    <location>
        <begin position="1"/>
        <end position="20"/>
    </location>
</feature>
<dbReference type="Proteomes" id="UP000027073">
    <property type="component" value="Unassembled WGS sequence"/>
</dbReference>
<reference evidence="3" key="1">
    <citation type="journal article" date="2014" name="Proc. Natl. Acad. Sci. U.S.A.">
        <title>Extensive sampling of basidiomycete genomes demonstrates inadequacy of the white-rot/brown-rot paradigm for wood decay fungi.</title>
        <authorList>
            <person name="Riley R."/>
            <person name="Salamov A.A."/>
            <person name="Brown D.W."/>
            <person name="Nagy L.G."/>
            <person name="Floudas D."/>
            <person name="Held B.W."/>
            <person name="Levasseur A."/>
            <person name="Lombard V."/>
            <person name="Morin E."/>
            <person name="Otillar R."/>
            <person name="Lindquist E.A."/>
            <person name="Sun H."/>
            <person name="LaButti K.M."/>
            <person name="Schmutz J."/>
            <person name="Jabbour D."/>
            <person name="Luo H."/>
            <person name="Baker S.E."/>
            <person name="Pisabarro A.G."/>
            <person name="Walton J.D."/>
            <person name="Blanchette R.A."/>
            <person name="Henrissat B."/>
            <person name="Martin F."/>
            <person name="Cullen D."/>
            <person name="Hibbett D.S."/>
            <person name="Grigoriev I.V."/>
        </authorList>
    </citation>
    <scope>NUCLEOTIDE SEQUENCE [LARGE SCALE GENOMIC DNA]</scope>
    <source>
        <strain evidence="3">PC15</strain>
    </source>
</reference>
<dbReference type="EMBL" id="KL198004">
    <property type="protein sequence ID" value="KDQ33813.1"/>
    <property type="molecule type" value="Genomic_DNA"/>
</dbReference>
<evidence type="ECO:0000313" key="3">
    <source>
        <dbReference type="Proteomes" id="UP000027073"/>
    </source>
</evidence>
<feature type="region of interest" description="Disordered" evidence="1">
    <location>
        <begin position="331"/>
        <end position="364"/>
    </location>
</feature>
<evidence type="ECO:0000313" key="2">
    <source>
        <dbReference type="EMBL" id="KDQ33813.1"/>
    </source>
</evidence>
<gene>
    <name evidence="2" type="ORF">PLEOSDRAFT_1099769</name>
</gene>
<feature type="compositionally biased region" description="Acidic residues" evidence="1">
    <location>
        <begin position="332"/>
        <end position="347"/>
    </location>
</feature>
<proteinExistence type="predicted"/>
<dbReference type="OrthoDB" id="10569575at2759"/>
<sequence length="364" mass="39941">MPPKILREQPSSKSHHPSLRQSSMVYRSRNNFTGFAYKHPHFSLHPSHSLLRYIDNGNYLLRDPDARSTKSFTITELAKFVDTNYKLQRGLVLMEDLPRGYILFANVYNKEPLVNTKFSAIDSHGNLTIGRGPSLKFLGISIDRPVHAPGYDGYEQIEVAREPVTEDVRGEMERGILGMVGGILQCGADLRGVAPFGLRSDLPLPIPLSRNHDRAPRYARTATCGRGAFHHGSGHGINCRGRNGGGSRSKNLRMVRDYRDTGMHDFAGRTPAYYPRPPSADVGVHVDHARGPTEDFVMDGSPAPDYSAIAGPSSYDPVTVDQPNSAVTLPTEELEADGVDEEGELTEDTGAAQGGDDTEDDEDV</sequence>
<organism evidence="2 3">
    <name type="scientific">Pleurotus ostreatus (strain PC15)</name>
    <name type="common">Oyster mushroom</name>
    <dbReference type="NCBI Taxonomy" id="1137138"/>
    <lineage>
        <taxon>Eukaryota</taxon>
        <taxon>Fungi</taxon>
        <taxon>Dikarya</taxon>
        <taxon>Basidiomycota</taxon>
        <taxon>Agaricomycotina</taxon>
        <taxon>Agaricomycetes</taxon>
        <taxon>Agaricomycetidae</taxon>
        <taxon>Agaricales</taxon>
        <taxon>Pleurotineae</taxon>
        <taxon>Pleurotaceae</taxon>
        <taxon>Pleurotus</taxon>
    </lineage>
</organism>
<dbReference type="InParanoid" id="A0A067P0J0"/>
<dbReference type="VEuPathDB" id="FungiDB:PLEOSDRAFT_1099769"/>
<dbReference type="AlphaFoldDB" id="A0A067P0J0"/>
<evidence type="ECO:0000256" key="1">
    <source>
        <dbReference type="SAM" id="MobiDB-lite"/>
    </source>
</evidence>
<name>A0A067P0J0_PLEO1</name>
<protein>
    <submittedName>
        <fullName evidence="2">Uncharacterized protein</fullName>
    </submittedName>
</protein>
<dbReference type="HOGENOM" id="CLU_799550_0_0_1"/>
<accession>A0A067P0J0</accession>